<proteinExistence type="predicted"/>
<dbReference type="InterPro" id="IPR002172">
    <property type="entry name" value="LDrepeatLR_classA_rpt"/>
</dbReference>
<dbReference type="InterPro" id="IPR023415">
    <property type="entry name" value="LDLR_class-A_CS"/>
</dbReference>
<dbReference type="EMBL" id="JAIWYP010000007">
    <property type="protein sequence ID" value="KAH3802289.1"/>
    <property type="molecule type" value="Genomic_DNA"/>
</dbReference>
<dbReference type="InterPro" id="IPR036055">
    <property type="entry name" value="LDL_receptor-like_sf"/>
</dbReference>
<comment type="caution">
    <text evidence="3">Lacks conserved residue(s) required for the propagation of feature annotation.</text>
</comment>
<protein>
    <submittedName>
        <fullName evidence="4">Uncharacterized protein</fullName>
    </submittedName>
</protein>
<feature type="disulfide bond" evidence="3">
    <location>
        <begin position="10"/>
        <end position="22"/>
    </location>
</feature>
<gene>
    <name evidence="4" type="ORF">DPMN_155964</name>
</gene>
<dbReference type="CDD" id="cd00112">
    <property type="entry name" value="LDLa"/>
    <property type="match status" value="1"/>
</dbReference>
<keyword evidence="5" id="KW-1185">Reference proteome</keyword>
<sequence>MQSSISLSACTRTEFRCDSGRCLPLSQQCDGTPQCMDRSDEDERCGQLVVVYLFV</sequence>
<dbReference type="Gene3D" id="4.10.400.10">
    <property type="entry name" value="Low-density Lipoprotein Receptor"/>
    <property type="match status" value="1"/>
</dbReference>
<accession>A0A9D4FRD5</accession>
<dbReference type="AlphaFoldDB" id="A0A9D4FRD5"/>
<evidence type="ECO:0000313" key="5">
    <source>
        <dbReference type="Proteomes" id="UP000828390"/>
    </source>
</evidence>
<keyword evidence="2" id="KW-0325">Glycoprotein</keyword>
<evidence type="ECO:0000313" key="4">
    <source>
        <dbReference type="EMBL" id="KAH3802289.1"/>
    </source>
</evidence>
<dbReference type="SUPFAM" id="SSF57424">
    <property type="entry name" value="LDL receptor-like module"/>
    <property type="match status" value="1"/>
</dbReference>
<feature type="disulfide bond" evidence="3">
    <location>
        <begin position="17"/>
        <end position="35"/>
    </location>
</feature>
<dbReference type="PROSITE" id="PS01209">
    <property type="entry name" value="LDLRA_1"/>
    <property type="match status" value="1"/>
</dbReference>
<evidence type="ECO:0000256" key="2">
    <source>
        <dbReference type="ARBA" id="ARBA00023180"/>
    </source>
</evidence>
<name>A0A9D4FRD5_DREPO</name>
<evidence type="ECO:0000256" key="3">
    <source>
        <dbReference type="PROSITE-ProRule" id="PRU00124"/>
    </source>
</evidence>
<keyword evidence="1 3" id="KW-1015">Disulfide bond</keyword>
<organism evidence="4 5">
    <name type="scientific">Dreissena polymorpha</name>
    <name type="common">Zebra mussel</name>
    <name type="synonym">Mytilus polymorpha</name>
    <dbReference type="NCBI Taxonomy" id="45954"/>
    <lineage>
        <taxon>Eukaryota</taxon>
        <taxon>Metazoa</taxon>
        <taxon>Spiralia</taxon>
        <taxon>Lophotrochozoa</taxon>
        <taxon>Mollusca</taxon>
        <taxon>Bivalvia</taxon>
        <taxon>Autobranchia</taxon>
        <taxon>Heteroconchia</taxon>
        <taxon>Euheterodonta</taxon>
        <taxon>Imparidentia</taxon>
        <taxon>Neoheterodontei</taxon>
        <taxon>Myida</taxon>
        <taxon>Dreissenoidea</taxon>
        <taxon>Dreissenidae</taxon>
        <taxon>Dreissena</taxon>
    </lineage>
</organism>
<dbReference type="FunFam" id="4.10.400.10:FF:000065">
    <property type="entry name" value="Transmembrane protease serine 7"/>
    <property type="match status" value="1"/>
</dbReference>
<reference evidence="4" key="1">
    <citation type="journal article" date="2019" name="bioRxiv">
        <title>The Genome of the Zebra Mussel, Dreissena polymorpha: A Resource for Invasive Species Research.</title>
        <authorList>
            <person name="McCartney M.A."/>
            <person name="Auch B."/>
            <person name="Kono T."/>
            <person name="Mallez S."/>
            <person name="Zhang Y."/>
            <person name="Obille A."/>
            <person name="Becker A."/>
            <person name="Abrahante J.E."/>
            <person name="Garbe J."/>
            <person name="Badalamenti J.P."/>
            <person name="Herman A."/>
            <person name="Mangelson H."/>
            <person name="Liachko I."/>
            <person name="Sullivan S."/>
            <person name="Sone E.D."/>
            <person name="Koren S."/>
            <person name="Silverstein K.A.T."/>
            <person name="Beckman K.B."/>
            <person name="Gohl D.M."/>
        </authorList>
    </citation>
    <scope>NUCLEOTIDE SEQUENCE</scope>
    <source>
        <strain evidence="4">Duluth1</strain>
        <tissue evidence="4">Whole animal</tissue>
    </source>
</reference>
<reference evidence="4" key="2">
    <citation type="submission" date="2020-11" db="EMBL/GenBank/DDBJ databases">
        <authorList>
            <person name="McCartney M.A."/>
            <person name="Auch B."/>
            <person name="Kono T."/>
            <person name="Mallez S."/>
            <person name="Becker A."/>
            <person name="Gohl D.M."/>
            <person name="Silverstein K.A.T."/>
            <person name="Koren S."/>
            <person name="Bechman K.B."/>
            <person name="Herman A."/>
            <person name="Abrahante J.E."/>
            <person name="Garbe J."/>
        </authorList>
    </citation>
    <scope>NUCLEOTIDE SEQUENCE</scope>
    <source>
        <strain evidence="4">Duluth1</strain>
        <tissue evidence="4">Whole animal</tissue>
    </source>
</reference>
<dbReference type="SMART" id="SM00192">
    <property type="entry name" value="LDLa"/>
    <property type="match status" value="1"/>
</dbReference>
<comment type="caution">
    <text evidence="4">The sequence shown here is derived from an EMBL/GenBank/DDBJ whole genome shotgun (WGS) entry which is preliminary data.</text>
</comment>
<dbReference type="PROSITE" id="PS50068">
    <property type="entry name" value="LDLRA_2"/>
    <property type="match status" value="1"/>
</dbReference>
<dbReference type="Pfam" id="PF00057">
    <property type="entry name" value="Ldl_recept_a"/>
    <property type="match status" value="1"/>
</dbReference>
<evidence type="ECO:0000256" key="1">
    <source>
        <dbReference type="ARBA" id="ARBA00023157"/>
    </source>
</evidence>
<dbReference type="Proteomes" id="UP000828390">
    <property type="component" value="Unassembled WGS sequence"/>
</dbReference>